<dbReference type="AlphaFoldDB" id="A0AAD5CZX3"/>
<proteinExistence type="predicted"/>
<gene>
    <name evidence="1" type="ORF">M8C21_028433</name>
</gene>
<protein>
    <submittedName>
        <fullName evidence="1">Uncharacterized protein</fullName>
    </submittedName>
</protein>
<reference evidence="1" key="1">
    <citation type="submission" date="2022-06" db="EMBL/GenBank/DDBJ databases">
        <title>Uncovering the hologenomic basis of an extraordinary plant invasion.</title>
        <authorList>
            <person name="Bieker V.C."/>
            <person name="Martin M.D."/>
            <person name="Gilbert T."/>
            <person name="Hodgins K."/>
            <person name="Battlay P."/>
            <person name="Petersen B."/>
            <person name="Wilson J."/>
        </authorList>
    </citation>
    <scope>NUCLEOTIDE SEQUENCE</scope>
    <source>
        <strain evidence="1">AA19_3_7</strain>
        <tissue evidence="1">Leaf</tissue>
    </source>
</reference>
<keyword evidence="2" id="KW-1185">Reference proteome</keyword>
<name>A0AAD5CZX3_AMBAR</name>
<comment type="caution">
    <text evidence="1">The sequence shown here is derived from an EMBL/GenBank/DDBJ whole genome shotgun (WGS) entry which is preliminary data.</text>
</comment>
<accession>A0AAD5CZX3</accession>
<evidence type="ECO:0000313" key="1">
    <source>
        <dbReference type="EMBL" id="KAI7751034.1"/>
    </source>
</evidence>
<organism evidence="1 2">
    <name type="scientific">Ambrosia artemisiifolia</name>
    <name type="common">Common ragweed</name>
    <dbReference type="NCBI Taxonomy" id="4212"/>
    <lineage>
        <taxon>Eukaryota</taxon>
        <taxon>Viridiplantae</taxon>
        <taxon>Streptophyta</taxon>
        <taxon>Embryophyta</taxon>
        <taxon>Tracheophyta</taxon>
        <taxon>Spermatophyta</taxon>
        <taxon>Magnoliopsida</taxon>
        <taxon>eudicotyledons</taxon>
        <taxon>Gunneridae</taxon>
        <taxon>Pentapetalae</taxon>
        <taxon>asterids</taxon>
        <taxon>campanulids</taxon>
        <taxon>Asterales</taxon>
        <taxon>Asteraceae</taxon>
        <taxon>Asteroideae</taxon>
        <taxon>Heliantheae alliance</taxon>
        <taxon>Heliantheae</taxon>
        <taxon>Ambrosia</taxon>
    </lineage>
</organism>
<dbReference type="EMBL" id="JAMZMK010006012">
    <property type="protein sequence ID" value="KAI7751034.1"/>
    <property type="molecule type" value="Genomic_DNA"/>
</dbReference>
<dbReference type="Proteomes" id="UP001206925">
    <property type="component" value="Unassembled WGS sequence"/>
</dbReference>
<evidence type="ECO:0000313" key="2">
    <source>
        <dbReference type="Proteomes" id="UP001206925"/>
    </source>
</evidence>
<sequence length="53" mass="5642">MAAATPESFPAVTLPDVILLRVCASRSSLYMAKLHGHCDGEPTLSRGLLECVI</sequence>